<evidence type="ECO:0000313" key="3">
    <source>
        <dbReference type="Proteomes" id="UP000545286"/>
    </source>
</evidence>
<sequence length="274" mass="30369">MTISNDARDRREAVRGNGTTGGQFGHQQHSAPGPGQFAAVPSASSRAAEHRYEAAMDQLRALDNLGEIADPARKAELTREAIAAAAAVHYPTADRVALTYDNDGGSYAQFDRIMDANGDVIAQGPEYDIDEDSLEFNAKIADATSYHGIPLEGTYDLTWLANEYDDRKTLPTREQVQRFAANRGRAARVREAEDAETRSMAGRLVKDALPTAARIHFYEDGFIRSVEDSSGAEIWDDQSAELEGDVDRRMVDANSLLRTFEWRGREEEREPMEL</sequence>
<evidence type="ECO:0000313" key="2">
    <source>
        <dbReference type="EMBL" id="MBB2956629.1"/>
    </source>
</evidence>
<protein>
    <submittedName>
        <fullName evidence="2">Uncharacterized protein</fullName>
    </submittedName>
</protein>
<proteinExistence type="predicted"/>
<reference evidence="2 3" key="1">
    <citation type="submission" date="2020-08" db="EMBL/GenBank/DDBJ databases">
        <title>Sequencing the genomes of 1000 actinobacteria strains.</title>
        <authorList>
            <person name="Klenk H.-P."/>
        </authorList>
    </citation>
    <scope>NUCLEOTIDE SEQUENCE [LARGE SCALE GENOMIC DNA]</scope>
    <source>
        <strain evidence="2 3">DSM 20419</strain>
    </source>
</reference>
<gene>
    <name evidence="2" type="ORF">FHX72_000741</name>
</gene>
<dbReference type="RefSeq" id="WP_068483608.1">
    <property type="nucleotide sequence ID" value="NZ_CZJS01000142.1"/>
</dbReference>
<dbReference type="AlphaFoldDB" id="A0A7W4YDN2"/>
<organism evidence="2 3">
    <name type="scientific">Pseudoclavibacter helvolus</name>
    <dbReference type="NCBI Taxonomy" id="255205"/>
    <lineage>
        <taxon>Bacteria</taxon>
        <taxon>Bacillati</taxon>
        <taxon>Actinomycetota</taxon>
        <taxon>Actinomycetes</taxon>
        <taxon>Micrococcales</taxon>
        <taxon>Microbacteriaceae</taxon>
        <taxon>Pseudoclavibacter</taxon>
    </lineage>
</organism>
<dbReference type="Proteomes" id="UP000545286">
    <property type="component" value="Unassembled WGS sequence"/>
</dbReference>
<evidence type="ECO:0000256" key="1">
    <source>
        <dbReference type="SAM" id="MobiDB-lite"/>
    </source>
</evidence>
<keyword evidence="3" id="KW-1185">Reference proteome</keyword>
<comment type="caution">
    <text evidence="2">The sequence shown here is derived from an EMBL/GenBank/DDBJ whole genome shotgun (WGS) entry which is preliminary data.</text>
</comment>
<feature type="compositionally biased region" description="Basic and acidic residues" evidence="1">
    <location>
        <begin position="1"/>
        <end position="14"/>
    </location>
</feature>
<feature type="region of interest" description="Disordered" evidence="1">
    <location>
        <begin position="1"/>
        <end position="45"/>
    </location>
</feature>
<dbReference type="EMBL" id="JACHWJ010000001">
    <property type="protein sequence ID" value="MBB2956629.1"/>
    <property type="molecule type" value="Genomic_DNA"/>
</dbReference>
<name>A0A7W4YDN2_9MICO</name>
<accession>A0A7W4YDN2</accession>